<name>A0ABS7GDS8_9BACT</name>
<dbReference type="Proteomes" id="UP000812961">
    <property type="component" value="Unassembled WGS sequence"/>
</dbReference>
<feature type="domain" description="DUF5126" evidence="3">
    <location>
        <begin position="130"/>
        <end position="231"/>
    </location>
</feature>
<organism evidence="4 5">
    <name type="scientific">Chitinophaga rhizophila</name>
    <dbReference type="NCBI Taxonomy" id="2866212"/>
    <lineage>
        <taxon>Bacteria</taxon>
        <taxon>Pseudomonadati</taxon>
        <taxon>Bacteroidota</taxon>
        <taxon>Chitinophagia</taxon>
        <taxon>Chitinophagales</taxon>
        <taxon>Chitinophagaceae</taxon>
        <taxon>Chitinophaga</taxon>
    </lineage>
</organism>
<evidence type="ECO:0000259" key="1">
    <source>
        <dbReference type="Pfam" id="PF16323"/>
    </source>
</evidence>
<gene>
    <name evidence="4" type="ORF">K1Y79_13315</name>
</gene>
<proteinExistence type="predicted"/>
<dbReference type="Pfam" id="PF16391">
    <property type="entry name" value="DUF5000"/>
    <property type="match status" value="1"/>
</dbReference>
<protein>
    <submittedName>
        <fullName evidence="4">DUF4959 domain-containing protein</fullName>
    </submittedName>
</protein>
<dbReference type="InterPro" id="IPR032527">
    <property type="entry name" value="DUF4959"/>
</dbReference>
<dbReference type="Gene3D" id="2.60.120.260">
    <property type="entry name" value="Galactose-binding domain-like"/>
    <property type="match status" value="1"/>
</dbReference>
<accession>A0ABS7GDS8</accession>
<dbReference type="Pfam" id="PF16323">
    <property type="entry name" value="DUF4959"/>
    <property type="match status" value="1"/>
</dbReference>
<dbReference type="InterPro" id="IPR033431">
    <property type="entry name" value="DUF5126"/>
</dbReference>
<dbReference type="PROSITE" id="PS51257">
    <property type="entry name" value="PROKAR_LIPOPROTEIN"/>
    <property type="match status" value="1"/>
</dbReference>
<dbReference type="Pfam" id="PF17166">
    <property type="entry name" value="DUF5126"/>
    <property type="match status" value="1"/>
</dbReference>
<evidence type="ECO:0000259" key="3">
    <source>
        <dbReference type="Pfam" id="PF17166"/>
    </source>
</evidence>
<keyword evidence="5" id="KW-1185">Reference proteome</keyword>
<feature type="domain" description="DUF4959" evidence="1">
    <location>
        <begin position="23"/>
        <end position="128"/>
    </location>
</feature>
<dbReference type="RefSeq" id="WP_220250556.1">
    <property type="nucleotide sequence ID" value="NZ_JAICCF010000002.1"/>
</dbReference>
<dbReference type="InterPro" id="IPR032164">
    <property type="entry name" value="DUF5000"/>
</dbReference>
<sequence>MKYYTHYTQQLLLLAISVLLLFSCKKVDGYNDIVSTDMTKPEPVTNVKVTNFNGGAYITYTLPKSANILYVQANYKINEQSSRQTKSSYYSDSITVSGFAKSQEYDVELLVVSRAQVMSEPVHVKVHPDTPAYLLTRPTIKIRQDFGGVQITAINRAKANIGVVTIAPDKMDKYQIISQNYTDQDSITFSLHGYDTIPQQFGVYVTDQWGNISDTAYATITPVYETQMDKSLFRSYQLGTDARTGFGWSIENLWNNSTQSPGYHTEQPIQPLVWPAVITFDMGKATRLSRYTIWNRGIDGSGNWLWQAGAPQTWVLWGREDTPEDETMPDEQHLPPVGGVTPKGWINLGYFTAYDKPSKLPNPQYNNADLAFWNAGFSYNFSLNLPKVRYMRFQCISNMAQTNSFFNIIELTFWGDPR</sequence>
<reference evidence="4 5" key="1">
    <citation type="submission" date="2021-08" db="EMBL/GenBank/DDBJ databases">
        <title>The genome sequence of Chitinophaga sp. B61.</title>
        <authorList>
            <person name="Zhang X."/>
        </authorList>
    </citation>
    <scope>NUCLEOTIDE SEQUENCE [LARGE SCALE GENOMIC DNA]</scope>
    <source>
        <strain evidence="4 5">B61</strain>
    </source>
</reference>
<evidence type="ECO:0000313" key="4">
    <source>
        <dbReference type="EMBL" id="MBW8685310.1"/>
    </source>
</evidence>
<comment type="caution">
    <text evidence="4">The sequence shown here is derived from an EMBL/GenBank/DDBJ whole genome shotgun (WGS) entry which is preliminary data.</text>
</comment>
<evidence type="ECO:0000313" key="5">
    <source>
        <dbReference type="Proteomes" id="UP000812961"/>
    </source>
</evidence>
<evidence type="ECO:0000259" key="2">
    <source>
        <dbReference type="Pfam" id="PF16391"/>
    </source>
</evidence>
<feature type="domain" description="DUF5000" evidence="2">
    <location>
        <begin position="254"/>
        <end position="415"/>
    </location>
</feature>
<dbReference type="EMBL" id="JAICCF010000002">
    <property type="protein sequence ID" value="MBW8685310.1"/>
    <property type="molecule type" value="Genomic_DNA"/>
</dbReference>